<accession>A0A4R6BNS4</accession>
<reference evidence="6 7" key="1">
    <citation type="submission" date="2019-01" db="EMBL/GenBank/DDBJ databases">
        <title>Draft genome sequences of the type strains of six Macrococcus species.</title>
        <authorList>
            <person name="Mazhar S."/>
            <person name="Altermann E."/>
            <person name="Hill C."/>
            <person name="Mcauliffe O."/>
        </authorList>
    </citation>
    <scope>NUCLEOTIDE SEQUENCE [LARGE SCALE GENOMIC DNA]</scope>
    <source>
        <strain evidence="6 7">CCM4809</strain>
    </source>
</reference>
<proteinExistence type="predicted"/>
<feature type="transmembrane region" description="Helical" evidence="5">
    <location>
        <begin position="40"/>
        <end position="59"/>
    </location>
</feature>
<protein>
    <submittedName>
        <fullName evidence="6">Phage holin</fullName>
    </submittedName>
</protein>
<name>A0A4R6BNS4_9STAP</name>
<evidence type="ECO:0000256" key="5">
    <source>
        <dbReference type="SAM" id="Phobius"/>
    </source>
</evidence>
<evidence type="ECO:0000256" key="3">
    <source>
        <dbReference type="ARBA" id="ARBA00022989"/>
    </source>
</evidence>
<dbReference type="Pfam" id="PF04688">
    <property type="entry name" value="Holin_SPP1"/>
    <property type="match status" value="1"/>
</dbReference>
<dbReference type="GO" id="GO:0016020">
    <property type="term" value="C:membrane"/>
    <property type="evidence" value="ECO:0007669"/>
    <property type="project" value="UniProtKB-SubCell"/>
</dbReference>
<organism evidence="6 7">
    <name type="scientific">Macrococcus hajekii</name>
    <dbReference type="NCBI Taxonomy" id="198482"/>
    <lineage>
        <taxon>Bacteria</taxon>
        <taxon>Bacillati</taxon>
        <taxon>Bacillota</taxon>
        <taxon>Bacilli</taxon>
        <taxon>Bacillales</taxon>
        <taxon>Staphylococcaceae</taxon>
        <taxon>Macrococcus</taxon>
    </lineage>
</organism>
<keyword evidence="3 5" id="KW-1133">Transmembrane helix</keyword>
<keyword evidence="4 5" id="KW-0472">Membrane</keyword>
<dbReference type="OrthoDB" id="2405362at2"/>
<dbReference type="EMBL" id="SCWE01000001">
    <property type="protein sequence ID" value="TDM03526.1"/>
    <property type="molecule type" value="Genomic_DNA"/>
</dbReference>
<evidence type="ECO:0000256" key="4">
    <source>
        <dbReference type="ARBA" id="ARBA00023136"/>
    </source>
</evidence>
<comment type="subcellular location">
    <subcellularLocation>
        <location evidence="1">Membrane</location>
    </subcellularLocation>
</comment>
<evidence type="ECO:0000313" key="6">
    <source>
        <dbReference type="EMBL" id="TDM03526.1"/>
    </source>
</evidence>
<dbReference type="Proteomes" id="UP000295328">
    <property type="component" value="Unassembled WGS sequence"/>
</dbReference>
<evidence type="ECO:0000256" key="1">
    <source>
        <dbReference type="ARBA" id="ARBA00004370"/>
    </source>
</evidence>
<dbReference type="NCBIfam" id="TIGR01592">
    <property type="entry name" value="holin_SPP1"/>
    <property type="match status" value="1"/>
</dbReference>
<dbReference type="InterPro" id="IPR006479">
    <property type="entry name" value="Holin"/>
</dbReference>
<comment type="caution">
    <text evidence="6">The sequence shown here is derived from an EMBL/GenBank/DDBJ whole genome shotgun (WGS) entry which is preliminary data.</text>
</comment>
<evidence type="ECO:0000256" key="2">
    <source>
        <dbReference type="ARBA" id="ARBA00022692"/>
    </source>
</evidence>
<keyword evidence="7" id="KW-1185">Reference proteome</keyword>
<sequence>MKLNNEQKLALARLIVLLITLVNSVLAHYGKPIIKTDEAFVYQVISDAILIGSIAWAYWKNNNITKNAAKAQEFKKQLDKGEVEFEGPEVVTEKSEVEVDNTKGGQ</sequence>
<gene>
    <name evidence="6" type="ORF">ERX37_05425</name>
</gene>
<dbReference type="AlphaFoldDB" id="A0A4R6BNS4"/>
<keyword evidence="2 5" id="KW-0812">Transmembrane</keyword>
<evidence type="ECO:0000313" key="7">
    <source>
        <dbReference type="Proteomes" id="UP000295328"/>
    </source>
</evidence>